<gene>
    <name evidence="2" type="ORF">BCAMP_06852</name>
</gene>
<dbReference type="EMBL" id="AODH01000025">
    <property type="protein sequence ID" value="EUJ39633.1"/>
    <property type="molecule type" value="Genomic_DNA"/>
</dbReference>
<reference evidence="2 3" key="1">
    <citation type="submission" date="2012-12" db="EMBL/GenBank/DDBJ databases">
        <title>Novel taxa of Listeriaceae from agricultural environments in the United States.</title>
        <authorList>
            <person name="den Bakker H.C."/>
            <person name="Allred A."/>
            <person name="Warchocki S."/>
            <person name="Wright E.M."/>
            <person name="Burrell A."/>
            <person name="Nightingale K.K."/>
            <person name="Kephart D."/>
            <person name="Wiedmann M."/>
        </authorList>
    </citation>
    <scope>NUCLEOTIDE SEQUENCE [LARGE SCALE GENOMIC DNA]</scope>
    <source>
        <strain evidence="2 3">FSL F6-1037</strain>
    </source>
</reference>
<comment type="caution">
    <text evidence="2">The sequence shown here is derived from an EMBL/GenBank/DDBJ whole genome shotgun (WGS) entry which is preliminary data.</text>
</comment>
<accession>W7D2V6</accession>
<sequence length="122" mass="13913">MNKDSDKNSLIHRINYKVTMWMMTGKIPSDEHNTTHNHGFSYVAIFKIVNLLAAILVFIIAFLVEQSLFLFGYGAPGIILLGLLNLVIAFIVYWILTLPIKLFENIAIIAKNSTDIRNKLYK</sequence>
<proteinExistence type="predicted"/>
<name>W7D2V6_9LIST</name>
<feature type="transmembrane region" description="Helical" evidence="1">
    <location>
        <begin position="70"/>
        <end position="96"/>
    </location>
</feature>
<evidence type="ECO:0000313" key="3">
    <source>
        <dbReference type="Proteomes" id="UP000019243"/>
    </source>
</evidence>
<keyword evidence="1" id="KW-0472">Membrane</keyword>
<keyword evidence="1" id="KW-1133">Transmembrane helix</keyword>
<organism evidence="2 3">
    <name type="scientific">Brochothrix campestris FSL F6-1037</name>
    <dbReference type="NCBI Taxonomy" id="1265861"/>
    <lineage>
        <taxon>Bacteria</taxon>
        <taxon>Bacillati</taxon>
        <taxon>Bacillota</taxon>
        <taxon>Bacilli</taxon>
        <taxon>Bacillales</taxon>
        <taxon>Listeriaceae</taxon>
        <taxon>Brochothrix</taxon>
    </lineage>
</organism>
<protein>
    <submittedName>
        <fullName evidence="2">Uncharacterized protein</fullName>
    </submittedName>
</protein>
<feature type="transmembrane region" description="Helical" evidence="1">
    <location>
        <begin position="42"/>
        <end position="64"/>
    </location>
</feature>
<keyword evidence="3" id="KW-1185">Reference proteome</keyword>
<dbReference type="Proteomes" id="UP000019243">
    <property type="component" value="Unassembled WGS sequence"/>
</dbReference>
<dbReference type="RefSeq" id="WP_035314543.1">
    <property type="nucleotide sequence ID" value="NZ_AODH01000025.1"/>
</dbReference>
<evidence type="ECO:0000313" key="2">
    <source>
        <dbReference type="EMBL" id="EUJ39633.1"/>
    </source>
</evidence>
<keyword evidence="1" id="KW-0812">Transmembrane</keyword>
<evidence type="ECO:0000256" key="1">
    <source>
        <dbReference type="SAM" id="Phobius"/>
    </source>
</evidence>
<dbReference type="STRING" id="1265861.BCAMP_06852"/>
<dbReference type="AlphaFoldDB" id="W7D2V6"/>